<organism evidence="1">
    <name type="scientific">Rhizophora mucronata</name>
    <name type="common">Asiatic mangrove</name>
    <dbReference type="NCBI Taxonomy" id="61149"/>
    <lineage>
        <taxon>Eukaryota</taxon>
        <taxon>Viridiplantae</taxon>
        <taxon>Streptophyta</taxon>
        <taxon>Embryophyta</taxon>
        <taxon>Tracheophyta</taxon>
        <taxon>Spermatophyta</taxon>
        <taxon>Magnoliopsida</taxon>
        <taxon>eudicotyledons</taxon>
        <taxon>Gunneridae</taxon>
        <taxon>Pentapetalae</taxon>
        <taxon>rosids</taxon>
        <taxon>fabids</taxon>
        <taxon>Malpighiales</taxon>
        <taxon>Rhizophoraceae</taxon>
        <taxon>Rhizophora</taxon>
    </lineage>
</organism>
<name>A0A2P2MQ47_RHIMU</name>
<reference evidence="1" key="1">
    <citation type="submission" date="2018-02" db="EMBL/GenBank/DDBJ databases">
        <title>Rhizophora mucronata_Transcriptome.</title>
        <authorList>
            <person name="Meera S.P."/>
            <person name="Sreeshan A."/>
            <person name="Augustine A."/>
        </authorList>
    </citation>
    <scope>NUCLEOTIDE SEQUENCE</scope>
    <source>
        <tissue evidence="1">Leaf</tissue>
    </source>
</reference>
<dbReference type="EMBL" id="GGEC01051865">
    <property type="protein sequence ID" value="MBX32349.1"/>
    <property type="molecule type" value="Transcribed_RNA"/>
</dbReference>
<dbReference type="AlphaFoldDB" id="A0A2P2MQ47"/>
<protein>
    <submittedName>
        <fullName evidence="1">Uncharacterized protein LOC8283401</fullName>
    </submittedName>
</protein>
<accession>A0A2P2MQ47</accession>
<proteinExistence type="predicted"/>
<evidence type="ECO:0000313" key="1">
    <source>
        <dbReference type="EMBL" id="MBX32349.1"/>
    </source>
</evidence>
<sequence length="54" mass="5897">MDPEVGNLPFSEHTDVENACGLIFFRLATLCPSEILPESKITSVKKLSTGTMLD</sequence>